<reference evidence="2" key="1">
    <citation type="journal article" date="2016" name="Nature">
        <title>Genome evolution in the allotetraploid frog Xenopus laevis.</title>
        <authorList>
            <person name="Session A.M."/>
            <person name="Uno Y."/>
            <person name="Kwon T."/>
            <person name="Chapman J.A."/>
            <person name="Toyoda A."/>
            <person name="Takahashi S."/>
            <person name="Fukui A."/>
            <person name="Hikosaka A."/>
            <person name="Suzuki A."/>
            <person name="Kondo M."/>
            <person name="van Heeringen S.J."/>
            <person name="Quigley I."/>
            <person name="Heinz S."/>
            <person name="Ogino H."/>
            <person name="Ochi H."/>
            <person name="Hellsten U."/>
            <person name="Lyons J.B."/>
            <person name="Simakov O."/>
            <person name="Putnam N."/>
            <person name="Stites J."/>
            <person name="Kuroki Y."/>
            <person name="Tanaka T."/>
            <person name="Michiue T."/>
            <person name="Watanabe M."/>
            <person name="Bogdanovic O."/>
            <person name="Lister R."/>
            <person name="Georgiou G."/>
            <person name="Paranjpe S.S."/>
            <person name="van Kruijsbergen I."/>
            <person name="Shu S."/>
            <person name="Carlson J."/>
            <person name="Kinoshita T."/>
            <person name="Ohta Y."/>
            <person name="Mawaribuchi S."/>
            <person name="Jenkins J."/>
            <person name="Grimwood J."/>
            <person name="Schmutz J."/>
            <person name="Mitros T."/>
            <person name="Mozaffari S.V."/>
            <person name="Suzuki Y."/>
            <person name="Haramoto Y."/>
            <person name="Yamamoto T.S."/>
            <person name="Takagi C."/>
            <person name="Heald R."/>
            <person name="Miller K."/>
            <person name="Haudenschild C."/>
            <person name="Kitzman J."/>
            <person name="Nakayama T."/>
            <person name="Izutsu Y."/>
            <person name="Robert J."/>
            <person name="Fortriede J."/>
            <person name="Burns K."/>
            <person name="Lotay V."/>
            <person name="Karimi K."/>
            <person name="Yasuoka Y."/>
            <person name="Dichmann D.S."/>
            <person name="Flajnik M.F."/>
            <person name="Houston D.W."/>
            <person name="Shendure J."/>
            <person name="DuPasquier L."/>
            <person name="Vize P.D."/>
            <person name="Zorn A.M."/>
            <person name="Ito M."/>
            <person name="Marcotte E.M."/>
            <person name="Wallingford J.B."/>
            <person name="Ito Y."/>
            <person name="Asashima M."/>
            <person name="Ueno N."/>
            <person name="Matsuda Y."/>
            <person name="Veenstra G.J."/>
            <person name="Fujiyama A."/>
            <person name="Harland R.M."/>
            <person name="Taira M."/>
            <person name="Rokhsar D.S."/>
        </authorList>
    </citation>
    <scope>NUCLEOTIDE SEQUENCE [LARGE SCALE GENOMIC DNA]</scope>
    <source>
        <strain evidence="2">J</strain>
    </source>
</reference>
<sequence length="83" mass="9389">MNTAKCCTRHLQQCVLYVSRQQIFSHLNSQPTSNAISPSPYSALSRPFICLYCNIVHCIYMNMLYCDICLCLYDCSHANGLGC</sequence>
<dbReference type="AlphaFoldDB" id="A0A974HFG6"/>
<dbReference type="EMBL" id="CM004476">
    <property type="protein sequence ID" value="OCT75616.1"/>
    <property type="molecule type" value="Genomic_DNA"/>
</dbReference>
<proteinExistence type="predicted"/>
<gene>
    <name evidence="1" type="ORF">XELAEV_18030800mg</name>
</gene>
<evidence type="ECO:0000313" key="1">
    <source>
        <dbReference type="EMBL" id="OCT75616.1"/>
    </source>
</evidence>
<accession>A0A974HFG6</accession>
<organism evidence="1 2">
    <name type="scientific">Xenopus laevis</name>
    <name type="common">African clawed frog</name>
    <dbReference type="NCBI Taxonomy" id="8355"/>
    <lineage>
        <taxon>Eukaryota</taxon>
        <taxon>Metazoa</taxon>
        <taxon>Chordata</taxon>
        <taxon>Craniata</taxon>
        <taxon>Vertebrata</taxon>
        <taxon>Euteleostomi</taxon>
        <taxon>Amphibia</taxon>
        <taxon>Batrachia</taxon>
        <taxon>Anura</taxon>
        <taxon>Pipoidea</taxon>
        <taxon>Pipidae</taxon>
        <taxon>Xenopodinae</taxon>
        <taxon>Xenopus</taxon>
        <taxon>Xenopus</taxon>
    </lineage>
</organism>
<name>A0A974HFG6_XENLA</name>
<protein>
    <submittedName>
        <fullName evidence="1">Uncharacterized protein</fullName>
    </submittedName>
</protein>
<evidence type="ECO:0000313" key="2">
    <source>
        <dbReference type="Proteomes" id="UP000694892"/>
    </source>
</evidence>
<dbReference type="Proteomes" id="UP000694892">
    <property type="component" value="Chromosome 6L"/>
</dbReference>